<dbReference type="PANTHER" id="PTHR13887">
    <property type="entry name" value="GLUTATHIONE S-TRANSFERASE KAPPA"/>
    <property type="match status" value="1"/>
</dbReference>
<reference evidence="9" key="1">
    <citation type="submission" date="2017-09" db="EMBL/GenBank/DDBJ databases">
        <title>Depth-based differentiation of microbial function through sediment-hosted aquifers and enrichment of novel symbionts in the deep terrestrial subsurface.</title>
        <authorList>
            <person name="Probst A.J."/>
            <person name="Ladd B."/>
            <person name="Jarett J.K."/>
            <person name="Geller-Mcgrath D.E."/>
            <person name="Sieber C.M.K."/>
            <person name="Emerson J.B."/>
            <person name="Anantharaman K."/>
            <person name="Thomas B.C."/>
            <person name="Malmstrom R."/>
            <person name="Stieglmeier M."/>
            <person name="Klingl A."/>
            <person name="Woyke T."/>
            <person name="Ryan C.M."/>
            <person name="Banfield J.F."/>
        </authorList>
    </citation>
    <scope>NUCLEOTIDE SEQUENCE [LARGE SCALE GENOMIC DNA]</scope>
</reference>
<dbReference type="InterPro" id="IPR036249">
    <property type="entry name" value="Thioredoxin-like_sf"/>
</dbReference>
<name>A0A2M7VBG2_9BACT</name>
<evidence type="ECO:0000256" key="4">
    <source>
        <dbReference type="ARBA" id="ARBA00023157"/>
    </source>
</evidence>
<dbReference type="GO" id="GO:0016491">
    <property type="term" value="F:oxidoreductase activity"/>
    <property type="evidence" value="ECO:0007669"/>
    <property type="project" value="UniProtKB-KW"/>
</dbReference>
<evidence type="ECO:0000256" key="6">
    <source>
        <dbReference type="SAM" id="Phobius"/>
    </source>
</evidence>
<keyword evidence="4" id="KW-1015">Disulfide bond</keyword>
<dbReference type="InterPro" id="IPR012336">
    <property type="entry name" value="Thioredoxin-like_fold"/>
</dbReference>
<gene>
    <name evidence="8" type="ORF">COX80_01440</name>
</gene>
<evidence type="ECO:0000313" key="9">
    <source>
        <dbReference type="Proteomes" id="UP000231453"/>
    </source>
</evidence>
<dbReference type="Gene3D" id="3.40.30.10">
    <property type="entry name" value="Glutaredoxin"/>
    <property type="match status" value="1"/>
</dbReference>
<comment type="similarity">
    <text evidence="1">Belongs to the thioredoxin family. DsbA subfamily.</text>
</comment>
<comment type="caution">
    <text evidence="8">The sequence shown here is derived from an EMBL/GenBank/DDBJ whole genome shotgun (WGS) entry which is preliminary data.</text>
</comment>
<accession>A0A2M7VBG2</accession>
<evidence type="ECO:0000256" key="3">
    <source>
        <dbReference type="ARBA" id="ARBA00023002"/>
    </source>
</evidence>
<evidence type="ECO:0000256" key="2">
    <source>
        <dbReference type="ARBA" id="ARBA00022729"/>
    </source>
</evidence>
<feature type="transmembrane region" description="Helical" evidence="6">
    <location>
        <begin position="22"/>
        <end position="44"/>
    </location>
</feature>
<proteinExistence type="inferred from homology"/>
<protein>
    <recommendedName>
        <fullName evidence="7">Thioredoxin domain-containing protein</fullName>
    </recommendedName>
</protein>
<keyword evidence="3" id="KW-0560">Oxidoreductase</keyword>
<dbReference type="PROSITE" id="PS51352">
    <property type="entry name" value="THIOREDOXIN_2"/>
    <property type="match status" value="1"/>
</dbReference>
<keyword evidence="5" id="KW-0676">Redox-active center</keyword>
<dbReference type="Proteomes" id="UP000231453">
    <property type="component" value="Unassembled WGS sequence"/>
</dbReference>
<organism evidence="8 9">
    <name type="scientific">Candidatus Magasanikbacteria bacterium CG_4_10_14_0_2_um_filter_33_14</name>
    <dbReference type="NCBI Taxonomy" id="1974636"/>
    <lineage>
        <taxon>Bacteria</taxon>
        <taxon>Candidatus Magasanikiibacteriota</taxon>
    </lineage>
</organism>
<evidence type="ECO:0000313" key="8">
    <source>
        <dbReference type="EMBL" id="PIZ96403.1"/>
    </source>
</evidence>
<keyword evidence="6" id="KW-0472">Membrane</keyword>
<dbReference type="SUPFAM" id="SSF52833">
    <property type="entry name" value="Thioredoxin-like"/>
    <property type="match status" value="1"/>
</dbReference>
<keyword evidence="6" id="KW-0812">Transmembrane</keyword>
<evidence type="ECO:0000256" key="1">
    <source>
        <dbReference type="ARBA" id="ARBA00005791"/>
    </source>
</evidence>
<evidence type="ECO:0000256" key="5">
    <source>
        <dbReference type="ARBA" id="ARBA00023284"/>
    </source>
</evidence>
<sequence length="264" mass="28665">MDEQNTQKSIFEVMNPKQTFEFGLVGGVMLLCTIGFFILIGIFLKGTNGASVTYDTSDNNIAVNTAGADTAIANPEAPANITLAAVTDQDYIRGAKDAPITIVEYSDPECPFCKRFHQTMQEVMKEYDGKVNWVYRQFPLVSLHSKAPKEAEAIECAGDLGGNAKHWDYLDKLFEITPSNNGLDLAQLPKIATGIGLNKTKFEDCLNSGKFTNKIQKSTAEAQAAGAQGTPYSIMLVGDQKIVINGAQPLSQIKSMIDSALQQL</sequence>
<dbReference type="PANTHER" id="PTHR13887:SF14">
    <property type="entry name" value="DISULFIDE BOND FORMATION PROTEIN D"/>
    <property type="match status" value="1"/>
</dbReference>
<dbReference type="Pfam" id="PF13462">
    <property type="entry name" value="Thioredoxin_4"/>
    <property type="match status" value="1"/>
</dbReference>
<dbReference type="EMBL" id="PFPL01000023">
    <property type="protein sequence ID" value="PIZ96403.1"/>
    <property type="molecule type" value="Genomic_DNA"/>
</dbReference>
<dbReference type="AlphaFoldDB" id="A0A2M7VBG2"/>
<keyword evidence="6" id="KW-1133">Transmembrane helix</keyword>
<dbReference type="InterPro" id="IPR013766">
    <property type="entry name" value="Thioredoxin_domain"/>
</dbReference>
<feature type="domain" description="Thioredoxin" evidence="7">
    <location>
        <begin position="72"/>
        <end position="262"/>
    </location>
</feature>
<evidence type="ECO:0000259" key="7">
    <source>
        <dbReference type="PROSITE" id="PS51352"/>
    </source>
</evidence>
<keyword evidence="2" id="KW-0732">Signal</keyword>